<organism evidence="2 3">
    <name type="scientific">Ornithinimicrobium tianjinense</name>
    <dbReference type="NCBI Taxonomy" id="1195761"/>
    <lineage>
        <taxon>Bacteria</taxon>
        <taxon>Bacillati</taxon>
        <taxon>Actinomycetota</taxon>
        <taxon>Actinomycetes</taxon>
        <taxon>Micrococcales</taxon>
        <taxon>Ornithinimicrobiaceae</taxon>
        <taxon>Ornithinimicrobium</taxon>
    </lineage>
</organism>
<reference evidence="2" key="1">
    <citation type="journal article" date="2014" name="Int. J. Syst. Evol. Microbiol.">
        <title>Complete genome sequence of Corynebacterium casei LMG S-19264T (=DSM 44701T), isolated from a smear-ripened cheese.</title>
        <authorList>
            <consortium name="US DOE Joint Genome Institute (JGI-PGF)"/>
            <person name="Walter F."/>
            <person name="Albersmeier A."/>
            <person name="Kalinowski J."/>
            <person name="Ruckert C."/>
        </authorList>
    </citation>
    <scope>NUCLEOTIDE SEQUENCE</scope>
    <source>
        <strain evidence="2">CGMCC 1.12160</strain>
    </source>
</reference>
<evidence type="ECO:0000256" key="1">
    <source>
        <dbReference type="SAM" id="MobiDB-lite"/>
    </source>
</evidence>
<dbReference type="SUPFAM" id="SSF52980">
    <property type="entry name" value="Restriction endonuclease-like"/>
    <property type="match status" value="1"/>
</dbReference>
<dbReference type="Gene3D" id="3.40.960.10">
    <property type="entry name" value="VSR Endonuclease"/>
    <property type="match status" value="1"/>
</dbReference>
<proteinExistence type="predicted"/>
<dbReference type="Proteomes" id="UP000605670">
    <property type="component" value="Unassembled WGS sequence"/>
</dbReference>
<reference evidence="2" key="2">
    <citation type="submission" date="2020-09" db="EMBL/GenBank/DDBJ databases">
        <authorList>
            <person name="Sun Q."/>
            <person name="Zhou Y."/>
        </authorList>
    </citation>
    <scope>NUCLEOTIDE SEQUENCE</scope>
    <source>
        <strain evidence="2">CGMCC 1.12160</strain>
    </source>
</reference>
<gene>
    <name evidence="2" type="ORF">GCM10011366_30830</name>
</gene>
<feature type="region of interest" description="Disordered" evidence="1">
    <location>
        <begin position="194"/>
        <end position="218"/>
    </location>
</feature>
<feature type="region of interest" description="Disordered" evidence="1">
    <location>
        <begin position="227"/>
        <end position="246"/>
    </location>
</feature>
<keyword evidence="3" id="KW-1185">Reference proteome</keyword>
<accession>A0A917FAL3</accession>
<evidence type="ECO:0008006" key="4">
    <source>
        <dbReference type="Google" id="ProtNLM"/>
    </source>
</evidence>
<comment type="caution">
    <text evidence="2">The sequence shown here is derived from an EMBL/GenBank/DDBJ whole genome shotgun (WGS) entry which is preliminary data.</text>
</comment>
<feature type="compositionally biased region" description="Basic and acidic residues" evidence="1">
    <location>
        <begin position="201"/>
        <end position="218"/>
    </location>
</feature>
<protein>
    <recommendedName>
        <fullName evidence="4">Transcriptional regulator, AbiEi antitoxin, Type IV TA system</fullName>
    </recommendedName>
</protein>
<evidence type="ECO:0000313" key="2">
    <source>
        <dbReference type="EMBL" id="GGF60803.1"/>
    </source>
</evidence>
<name>A0A917FAL3_9MICO</name>
<dbReference type="AlphaFoldDB" id="A0A917FAL3"/>
<evidence type="ECO:0000313" key="3">
    <source>
        <dbReference type="Proteomes" id="UP000605670"/>
    </source>
</evidence>
<dbReference type="InterPro" id="IPR011335">
    <property type="entry name" value="Restrct_endonuc-II-like"/>
</dbReference>
<sequence>MDNLGLGRLSPGTLTPMSGEIEVLLTARGGVGSARALMAAGVSRRIIEAAVRRRLVTRIRQDALVLTALREAATPWERRVLDARAVGHSLARPDSHHALSHTSSLAVLGLPYYGRDSLVHLVRTDGQRGRRDATVWVHRPVDPSWVVEEEELRLVEPALAALQVAATHGAEAGIVALDGVLRQAEEADLAATQEHNGPALDNRHAPALDNRHGTALDNRHAPALDNRHAPALDNRHGPARDSRHGPARERVVELTERALAEGFGSATHTVREVVAAADGRSESTGESRTRWLVRALGWACTPQVELRDEHGQFVARVDLLLDDWRVVIEFDGAVKYTDPAVVFAEKDRERRIRDLGYEVVRLRWADLDRPAYVRQLILKAIARAGASAA</sequence>
<dbReference type="EMBL" id="BMEM01000009">
    <property type="protein sequence ID" value="GGF60803.1"/>
    <property type="molecule type" value="Genomic_DNA"/>
</dbReference>